<evidence type="ECO:0000313" key="1">
    <source>
        <dbReference type="EMBL" id="GIY43448.1"/>
    </source>
</evidence>
<keyword evidence="2" id="KW-1185">Reference proteome</keyword>
<organism evidence="1 2">
    <name type="scientific">Caerostris extrusa</name>
    <name type="common">Bark spider</name>
    <name type="synonym">Caerostris bankana</name>
    <dbReference type="NCBI Taxonomy" id="172846"/>
    <lineage>
        <taxon>Eukaryota</taxon>
        <taxon>Metazoa</taxon>
        <taxon>Ecdysozoa</taxon>
        <taxon>Arthropoda</taxon>
        <taxon>Chelicerata</taxon>
        <taxon>Arachnida</taxon>
        <taxon>Araneae</taxon>
        <taxon>Araneomorphae</taxon>
        <taxon>Entelegynae</taxon>
        <taxon>Araneoidea</taxon>
        <taxon>Araneidae</taxon>
        <taxon>Caerostris</taxon>
    </lineage>
</organism>
<accession>A0AAV4T9V3</accession>
<dbReference type="EMBL" id="BPLR01010978">
    <property type="protein sequence ID" value="GIY43448.1"/>
    <property type="molecule type" value="Genomic_DNA"/>
</dbReference>
<dbReference type="Proteomes" id="UP001054945">
    <property type="component" value="Unassembled WGS sequence"/>
</dbReference>
<reference evidence="1 2" key="1">
    <citation type="submission" date="2021-06" db="EMBL/GenBank/DDBJ databases">
        <title>Caerostris extrusa draft genome.</title>
        <authorList>
            <person name="Kono N."/>
            <person name="Arakawa K."/>
        </authorList>
    </citation>
    <scope>NUCLEOTIDE SEQUENCE [LARGE SCALE GENOMIC DNA]</scope>
</reference>
<dbReference type="AlphaFoldDB" id="A0AAV4T9V3"/>
<gene>
    <name evidence="1" type="ORF">CEXT_438231</name>
</gene>
<name>A0AAV4T9V3_CAEEX</name>
<evidence type="ECO:0000313" key="2">
    <source>
        <dbReference type="Proteomes" id="UP001054945"/>
    </source>
</evidence>
<comment type="caution">
    <text evidence="1">The sequence shown here is derived from an EMBL/GenBank/DDBJ whole genome shotgun (WGS) entry which is preliminary data.</text>
</comment>
<protein>
    <submittedName>
        <fullName evidence="1">Uncharacterized protein</fullName>
    </submittedName>
</protein>
<sequence>MQATGLKKDSNGFTCIPLQFKRIKDGEVISFSPIRSSLGSLQCTSPVLQLMLNASEKNLFLKVTEGLLVNEDELTTNSVFQVMDTKTNNSEDIFKINVSLCGLSNITLLNKKSTSKIIVDEIKPSDVVVSEPPLKKNTR</sequence>
<proteinExistence type="predicted"/>